<dbReference type="PANTHER" id="PTHR33375">
    <property type="entry name" value="CHROMOSOME-PARTITIONING PROTEIN PARB-RELATED"/>
    <property type="match status" value="1"/>
</dbReference>
<dbReference type="InterPro" id="IPR050336">
    <property type="entry name" value="Chromosome_partition/occlusion"/>
</dbReference>
<dbReference type="Gene3D" id="1.10.10.2830">
    <property type="match status" value="1"/>
</dbReference>
<protein>
    <submittedName>
        <fullName evidence="4">Transcriptional regulator</fullName>
    </submittedName>
</protein>
<dbReference type="EMBL" id="KF889012">
    <property type="protein sequence ID" value="AII26407.1"/>
    <property type="molecule type" value="Genomic_DNA"/>
</dbReference>
<feature type="compositionally biased region" description="Polar residues" evidence="2">
    <location>
        <begin position="241"/>
        <end position="253"/>
    </location>
</feature>
<comment type="similarity">
    <text evidence="1">Belongs to the ParB family.</text>
</comment>
<dbReference type="SMART" id="SM00470">
    <property type="entry name" value="ParB"/>
    <property type="match status" value="1"/>
</dbReference>
<accession>A0A076G3E2</accession>
<evidence type="ECO:0000313" key="4">
    <source>
        <dbReference type="EMBL" id="AII26407.1"/>
    </source>
</evidence>
<feature type="domain" description="ParB-like N-terminal" evidence="3">
    <location>
        <begin position="31"/>
        <end position="121"/>
    </location>
</feature>
<dbReference type="SUPFAM" id="SSF110849">
    <property type="entry name" value="ParB/Sulfiredoxin"/>
    <property type="match status" value="1"/>
</dbReference>
<gene>
    <name evidence="4" type="ORF">M3Q_pABCC4</name>
</gene>
<proteinExistence type="inferred from homology"/>
<evidence type="ECO:0000256" key="1">
    <source>
        <dbReference type="ARBA" id="ARBA00006295"/>
    </source>
</evidence>
<dbReference type="AlphaFoldDB" id="A0A076G3E2"/>
<dbReference type="GO" id="GO:0007059">
    <property type="term" value="P:chromosome segregation"/>
    <property type="evidence" value="ECO:0007669"/>
    <property type="project" value="TreeGrafter"/>
</dbReference>
<dbReference type="InterPro" id="IPR013741">
    <property type="entry name" value="KorB_domain"/>
</dbReference>
<name>A0A076G3E2_ACIBA</name>
<keyword evidence="4" id="KW-0614">Plasmid</keyword>
<dbReference type="GO" id="GO:0005694">
    <property type="term" value="C:chromosome"/>
    <property type="evidence" value="ECO:0007669"/>
    <property type="project" value="TreeGrafter"/>
</dbReference>
<dbReference type="Gene3D" id="3.90.1530.30">
    <property type="match status" value="1"/>
</dbReference>
<dbReference type="InterPro" id="IPR003115">
    <property type="entry name" value="ParB_N"/>
</dbReference>
<dbReference type="NCBIfam" id="TIGR00180">
    <property type="entry name" value="parB_part"/>
    <property type="match status" value="1"/>
</dbReference>
<feature type="region of interest" description="Disordered" evidence="2">
    <location>
        <begin position="277"/>
        <end position="301"/>
    </location>
</feature>
<feature type="compositionally biased region" description="Polar residues" evidence="2">
    <location>
        <begin position="277"/>
        <end position="290"/>
    </location>
</feature>
<feature type="compositionally biased region" description="Basic and acidic residues" evidence="2">
    <location>
        <begin position="255"/>
        <end position="265"/>
    </location>
</feature>
<geneLocation type="plasmid" evidence="4">
    <name>pAB_CC</name>
</geneLocation>
<dbReference type="InterPro" id="IPR004437">
    <property type="entry name" value="ParB/RepB/Spo0J"/>
</dbReference>
<dbReference type="GO" id="GO:0003677">
    <property type="term" value="F:DNA binding"/>
    <property type="evidence" value="ECO:0007669"/>
    <property type="project" value="InterPro"/>
</dbReference>
<dbReference type="InterPro" id="IPR036086">
    <property type="entry name" value="ParB/Sulfiredoxin_sf"/>
</dbReference>
<dbReference type="PANTHER" id="PTHR33375:SF1">
    <property type="entry name" value="CHROMOSOME-PARTITIONING PROTEIN PARB-RELATED"/>
    <property type="match status" value="1"/>
</dbReference>
<feature type="region of interest" description="Disordered" evidence="2">
    <location>
        <begin position="241"/>
        <end position="265"/>
    </location>
</feature>
<reference evidence="4" key="1">
    <citation type="submission" date="2013-11" db="EMBL/GenBank/DDBJ databases">
        <authorList>
            <person name="Liu C.-C."/>
            <person name="Tang C.Y."/>
            <person name="Kuo H.-Y."/>
            <person name="Chang K.-C."/>
            <person name="Liou M.-L."/>
        </authorList>
    </citation>
    <scope>NUCLEOTIDE SEQUENCE</scope>
    <source>
        <strain evidence="4">TYTH-1</strain>
        <plasmid evidence="4">pAB_CC</plasmid>
    </source>
</reference>
<reference evidence="4" key="2">
    <citation type="journal article" date="2014" name="Genomics">
        <title>Prevalence and mapping of a plasmid encoding a type IV secretion system in Acinetobacter baumannii.</title>
        <authorList>
            <person name="Liu C.C."/>
            <person name="Kuo H.Y."/>
            <person name="Tang C.Y."/>
            <person name="Chang K.C."/>
            <person name="Liou M.L."/>
        </authorList>
    </citation>
    <scope>NUCLEOTIDE SEQUENCE</scope>
    <source>
        <strain evidence="4">TYTH-1</strain>
        <plasmid evidence="4">pAB_CC</plasmid>
    </source>
</reference>
<evidence type="ECO:0000259" key="3">
    <source>
        <dbReference type="SMART" id="SM00470"/>
    </source>
</evidence>
<organism evidence="4">
    <name type="scientific">Acinetobacter baumannii TYTH-1</name>
    <dbReference type="NCBI Taxonomy" id="1100841"/>
    <lineage>
        <taxon>Bacteria</taxon>
        <taxon>Pseudomonadati</taxon>
        <taxon>Pseudomonadota</taxon>
        <taxon>Gammaproteobacteria</taxon>
        <taxon>Moraxellales</taxon>
        <taxon>Moraxellaceae</taxon>
        <taxon>Acinetobacter</taxon>
        <taxon>Acinetobacter calcoaceticus/baumannii complex</taxon>
    </lineage>
</organism>
<dbReference type="Pfam" id="PF08535">
    <property type="entry name" value="KorB"/>
    <property type="match status" value="1"/>
</dbReference>
<dbReference type="RefSeq" id="WP_000096599.1">
    <property type="nucleotide sequence ID" value="NZ_KF889012.1"/>
</dbReference>
<dbReference type="SUPFAM" id="SSF109709">
    <property type="entry name" value="KorB DNA-binding domain-like"/>
    <property type="match status" value="1"/>
</dbReference>
<evidence type="ECO:0000256" key="2">
    <source>
        <dbReference type="SAM" id="MobiDB-lite"/>
    </source>
</evidence>
<dbReference type="Pfam" id="PF02195">
    <property type="entry name" value="ParB_N"/>
    <property type="match status" value="1"/>
</dbReference>
<sequence length="418" mass="47010">MSSLLGDLNAVDSSLTSANLNANNNSDRTILKLPLNRVKLDPQNVRLEYDQDYVKELANTILRDGLLQPISVRADSDNPGEYIINMGHYRYLAHKHLNLDTIEATIDNKLGSRRVKMSENLFRKDMSLLEVATNLKLMLEEGVAENPKYSYDDLANEINKSKTWVSRRLQLLESDDYLKSLMANKMVNDAETGTIIKNLLAEYPEEVKALVADHEGAISSKLARVWSKELKGEIITSSTSEVTQSSLELQNSPKAGEKDEDSKVDNTQELITETKETLQQPAKVQESVENTEAVKDEKSFTTTTQKQTKEIVKQANEKAFSELETAYFNGILESYVSILDLTESEDEDLVSVACGFLRSFNDENTANLFSWKSLIQYPVLVNELATILDSMAQLHVFVPSSNVEDSRMQVILNQQDLI</sequence>